<evidence type="ECO:0000313" key="2">
    <source>
        <dbReference type="EMBL" id="KAJ7734009.1"/>
    </source>
</evidence>
<name>A0AAD7MWN8_9AGAR</name>
<feature type="region of interest" description="Disordered" evidence="1">
    <location>
        <begin position="1"/>
        <end position="28"/>
    </location>
</feature>
<keyword evidence="3" id="KW-1185">Reference proteome</keyword>
<reference evidence="2" key="1">
    <citation type="submission" date="2023-03" db="EMBL/GenBank/DDBJ databases">
        <title>Massive genome expansion in bonnet fungi (Mycena s.s.) driven by repeated elements and novel gene families across ecological guilds.</title>
        <authorList>
            <consortium name="Lawrence Berkeley National Laboratory"/>
            <person name="Harder C.B."/>
            <person name="Miyauchi S."/>
            <person name="Viragh M."/>
            <person name="Kuo A."/>
            <person name="Thoen E."/>
            <person name="Andreopoulos B."/>
            <person name="Lu D."/>
            <person name="Skrede I."/>
            <person name="Drula E."/>
            <person name="Henrissat B."/>
            <person name="Morin E."/>
            <person name="Kohler A."/>
            <person name="Barry K."/>
            <person name="LaButti K."/>
            <person name="Morin E."/>
            <person name="Salamov A."/>
            <person name="Lipzen A."/>
            <person name="Mereny Z."/>
            <person name="Hegedus B."/>
            <person name="Baldrian P."/>
            <person name="Stursova M."/>
            <person name="Weitz H."/>
            <person name="Taylor A."/>
            <person name="Grigoriev I.V."/>
            <person name="Nagy L.G."/>
            <person name="Martin F."/>
            <person name="Kauserud H."/>
        </authorList>
    </citation>
    <scope>NUCLEOTIDE SEQUENCE</scope>
    <source>
        <strain evidence="2">CBHHK188m</strain>
    </source>
</reference>
<feature type="compositionally biased region" description="Basic residues" evidence="1">
    <location>
        <begin position="598"/>
        <end position="613"/>
    </location>
</feature>
<protein>
    <submittedName>
        <fullName evidence="2">Uncharacterized protein</fullName>
    </submittedName>
</protein>
<dbReference type="AlphaFoldDB" id="A0AAD7MWN8"/>
<sequence length="613" mass="68906">MGTPSSSRACSSSAKPQPRIIEGIPARPTPCAHPRLGVPVVQTPQRKPCVGIPAWAFPLASPRTVNPTPPSPCVHPRKLCASLPALPSPHHHPFVFQDEAFATVFEEHAVAIRTQRKGQELRQKLADVLSEPRWVQFQDDWLDFTLGGEIVGLIPGDVVERCQQLFIDVLWTRYSTTGSQDGEAQALDLLLEVQMKTLKDFRPFAQPPADFCWLEDIQQRMTYDGDSDAGERNSDWEDVESNLDEEDDSLDLDPDYEVDEAGAEILEQVEVAGFIQVPSRPNVAALPTRLVNEKLKSNELPYVWASHVEDFFFPVDKTDESRDKSDVIEDLVAMRKLGAKEYRFPEFQEAIKTVPKPNPKYKFSLKDTQGLLQFISDHPRMHPWSFDPMAGYLFLSAACFEINCNMWLVPCLQELNYPKIDGWNSKIVHRRIMELDLMADSATNETFLKSIDPCLAVVLRETSAHRTTIKKVKSQLLRPHIPRPSDSETDAGFGTDDEDGPQSLKHLRSPSPPPLTANQKRAWNRRKNAKPVPSAQEPDPGEAPKDEPDGERHYNCPHCAGLPMDQQCVRLVPVQPRNCKNLVGAALTCADVHDHLKPKPPPKRRKGSPRPKK</sequence>
<comment type="caution">
    <text evidence="2">The sequence shown here is derived from an EMBL/GenBank/DDBJ whole genome shotgun (WGS) entry which is preliminary data.</text>
</comment>
<evidence type="ECO:0000313" key="3">
    <source>
        <dbReference type="Proteomes" id="UP001215280"/>
    </source>
</evidence>
<feature type="compositionally biased region" description="Low complexity" evidence="1">
    <location>
        <begin position="1"/>
        <end position="14"/>
    </location>
</feature>
<feature type="region of interest" description="Disordered" evidence="1">
    <location>
        <begin position="593"/>
        <end position="613"/>
    </location>
</feature>
<proteinExistence type="predicted"/>
<accession>A0AAD7MWN8</accession>
<evidence type="ECO:0000256" key="1">
    <source>
        <dbReference type="SAM" id="MobiDB-lite"/>
    </source>
</evidence>
<feature type="compositionally biased region" description="Acidic residues" evidence="1">
    <location>
        <begin position="236"/>
        <end position="251"/>
    </location>
</feature>
<dbReference type="EMBL" id="JARJLG010000164">
    <property type="protein sequence ID" value="KAJ7734009.1"/>
    <property type="molecule type" value="Genomic_DNA"/>
</dbReference>
<gene>
    <name evidence="2" type="ORF">DFH07DRAFT_967764</name>
</gene>
<dbReference type="Proteomes" id="UP001215280">
    <property type="component" value="Unassembled WGS sequence"/>
</dbReference>
<organism evidence="2 3">
    <name type="scientific">Mycena maculata</name>
    <dbReference type="NCBI Taxonomy" id="230809"/>
    <lineage>
        <taxon>Eukaryota</taxon>
        <taxon>Fungi</taxon>
        <taxon>Dikarya</taxon>
        <taxon>Basidiomycota</taxon>
        <taxon>Agaricomycotina</taxon>
        <taxon>Agaricomycetes</taxon>
        <taxon>Agaricomycetidae</taxon>
        <taxon>Agaricales</taxon>
        <taxon>Marasmiineae</taxon>
        <taxon>Mycenaceae</taxon>
        <taxon>Mycena</taxon>
    </lineage>
</organism>
<feature type="region of interest" description="Disordered" evidence="1">
    <location>
        <begin position="224"/>
        <end position="251"/>
    </location>
</feature>
<feature type="region of interest" description="Disordered" evidence="1">
    <location>
        <begin position="470"/>
        <end position="550"/>
    </location>
</feature>